<reference evidence="1 2" key="1">
    <citation type="submission" date="2019-03" db="EMBL/GenBank/DDBJ databases">
        <title>Genomics of glacier-inhabiting Cryobacterium strains.</title>
        <authorList>
            <person name="Liu Q."/>
            <person name="Xin Y.-H."/>
        </authorList>
    </citation>
    <scope>NUCLEOTIDE SEQUENCE [LARGE SCALE GENOMIC DNA]</scope>
    <source>
        <strain evidence="1 2">TMT4-23</strain>
    </source>
</reference>
<dbReference type="EMBL" id="SOGJ01000012">
    <property type="protein sequence ID" value="TFC99792.1"/>
    <property type="molecule type" value="Genomic_DNA"/>
</dbReference>
<evidence type="ECO:0000313" key="2">
    <source>
        <dbReference type="Proteomes" id="UP000298355"/>
    </source>
</evidence>
<organism evidence="1 2">
    <name type="scientific">Cryobacterium breve</name>
    <dbReference type="NCBI Taxonomy" id="1259258"/>
    <lineage>
        <taxon>Bacteria</taxon>
        <taxon>Bacillati</taxon>
        <taxon>Actinomycetota</taxon>
        <taxon>Actinomycetes</taxon>
        <taxon>Micrococcales</taxon>
        <taxon>Microbacteriaceae</taxon>
        <taxon>Cryobacterium</taxon>
    </lineage>
</organism>
<name>A0ABY2J5Y6_9MICO</name>
<dbReference type="RefSeq" id="WP_134362697.1">
    <property type="nucleotide sequence ID" value="NZ_SOGJ01000012.1"/>
</dbReference>
<keyword evidence="2" id="KW-1185">Reference proteome</keyword>
<dbReference type="Proteomes" id="UP000298355">
    <property type="component" value="Unassembled WGS sequence"/>
</dbReference>
<gene>
    <name evidence="1" type="ORF">E3O65_05305</name>
</gene>
<protein>
    <submittedName>
        <fullName evidence="1">Uncharacterized protein</fullName>
    </submittedName>
</protein>
<comment type="caution">
    <text evidence="1">The sequence shown here is derived from an EMBL/GenBank/DDBJ whole genome shotgun (WGS) entry which is preliminary data.</text>
</comment>
<sequence length="139" mass="15718">MVEFTNQQSGEVSTIPDADLVNYQPVGPLELEQLIREVGDRLENAVPIIKELWARRYAAEREFISARAKALMRSSERSVTRQRAEADLATMQQKNDFDDAKEILHAAEELQKALTSKLYGFLNLNKVQSAAYMAGGFQR</sequence>
<accession>A0ABY2J5Y6</accession>
<proteinExistence type="predicted"/>
<evidence type="ECO:0000313" key="1">
    <source>
        <dbReference type="EMBL" id="TFC99792.1"/>
    </source>
</evidence>